<feature type="repeat" description="Solcar" evidence="8">
    <location>
        <begin position="228"/>
        <end position="317"/>
    </location>
</feature>
<feature type="repeat" description="Solcar" evidence="8">
    <location>
        <begin position="17"/>
        <end position="110"/>
    </location>
</feature>
<name>A0A2V2XD75_TRYCR</name>
<evidence type="ECO:0000256" key="8">
    <source>
        <dbReference type="PROSITE-ProRule" id="PRU00282"/>
    </source>
</evidence>
<feature type="transmembrane region" description="Helical" evidence="10">
    <location>
        <begin position="81"/>
        <end position="100"/>
    </location>
</feature>
<evidence type="ECO:0000256" key="4">
    <source>
        <dbReference type="ARBA" id="ARBA00022692"/>
    </source>
</evidence>
<dbReference type="PANTHER" id="PTHR45683">
    <property type="entry name" value="MITOCHONDRIAL NICOTINAMIDE ADENINE DINUCLEOTIDE TRANSPORTER 1-RELATED-RELATED"/>
    <property type="match status" value="1"/>
</dbReference>
<dbReference type="InterPro" id="IPR018108">
    <property type="entry name" value="MCP_transmembrane"/>
</dbReference>
<keyword evidence="4 8" id="KW-0812">Transmembrane</keyword>
<dbReference type="InterPro" id="IPR044712">
    <property type="entry name" value="SLC25A32-like"/>
</dbReference>
<sequence>MVSVRTNASKEQRQKPASAFKHTLATQAAGALSTTILFPIDVVKMRFLSQDGTTYRQHNGQTYHSIRRALVTIYREEGPRALFRGCHVAVLGSVAAWGIYMYTYRSLHNLSIAATAQTSRGRVEDFLLSLLPSAFASCFSACICNPIWLIKTRMQLEEVSAHRTTRSGLAHYGSFTRGLVYTVRSTGFLSLWRGLSAQILLGLPNSLNFPLYEALKSYLLLWKSCDTLNTIDICFCSTLAKTLVTLSSQPIYLIKTRLQDHRSRCGPLQYVSFLQSFSLTWNKDGLRGMYRGIVPSLLLTVPRSVLTLVFYEYFMHRLWLRI</sequence>
<feature type="transmembrane region" description="Helical" evidence="10">
    <location>
        <begin position="293"/>
        <end position="314"/>
    </location>
</feature>
<dbReference type="VEuPathDB" id="TriTrypDB:C4B63_17g101"/>
<evidence type="ECO:0000313" key="12">
    <source>
        <dbReference type="Proteomes" id="UP000246078"/>
    </source>
</evidence>
<dbReference type="VEuPathDB" id="TriTrypDB:C3747_12g95"/>
<proteinExistence type="inferred from homology"/>
<comment type="caution">
    <text evidence="11">The sequence shown here is derived from an EMBL/GenBank/DDBJ whole genome shotgun (WGS) entry which is preliminary data.</text>
</comment>
<keyword evidence="6 10" id="KW-1133">Transmembrane helix</keyword>
<accession>A0A2V2XD75</accession>
<dbReference type="PROSITE" id="PS50920">
    <property type="entry name" value="SOLCAR"/>
    <property type="match status" value="3"/>
</dbReference>
<dbReference type="GO" id="GO:0016020">
    <property type="term" value="C:membrane"/>
    <property type="evidence" value="ECO:0007669"/>
    <property type="project" value="UniProtKB-SubCell"/>
</dbReference>
<evidence type="ECO:0000313" key="11">
    <source>
        <dbReference type="EMBL" id="PWV18701.1"/>
    </source>
</evidence>
<keyword evidence="3 9" id="KW-0813">Transport</keyword>
<dbReference type="VEuPathDB" id="TriTrypDB:TcCLB.510737.30"/>
<reference evidence="11 12" key="1">
    <citation type="journal article" date="2018" name="Microb. Genom.">
        <title>Expanding an expanded genome: long-read sequencing of Trypanosoma cruzi.</title>
        <authorList>
            <person name="Berna L."/>
            <person name="Rodriguez M."/>
            <person name="Chiribao M.L."/>
            <person name="Parodi-Talice A."/>
            <person name="Pita S."/>
            <person name="Rijo G."/>
            <person name="Alvarez-Valin F."/>
            <person name="Robello C."/>
        </authorList>
    </citation>
    <scope>NUCLEOTIDE SEQUENCE [LARGE SCALE GENOMIC DNA]</scope>
    <source>
        <strain evidence="11 12">TCC</strain>
    </source>
</reference>
<dbReference type="AlphaFoldDB" id="A0A2V2XD75"/>
<feature type="transmembrane region" description="Helical" evidence="10">
    <location>
        <begin position="126"/>
        <end position="150"/>
    </location>
</feature>
<dbReference type="VEuPathDB" id="TriTrypDB:ECC02_003767"/>
<dbReference type="InterPro" id="IPR023395">
    <property type="entry name" value="MCP_dom_sf"/>
</dbReference>
<dbReference type="Gene3D" id="1.50.40.10">
    <property type="entry name" value="Mitochondrial carrier domain"/>
    <property type="match status" value="1"/>
</dbReference>
<dbReference type="VEuPathDB" id="TriTrypDB:TcCL_Unassigned07047"/>
<comment type="subcellular location">
    <subcellularLocation>
        <location evidence="1">Membrane</location>
        <topology evidence="1">Multi-pass membrane protein</topology>
    </subcellularLocation>
</comment>
<protein>
    <submittedName>
        <fullName evidence="11">Putative mitochondrial carrier protein</fullName>
    </submittedName>
</protein>
<dbReference type="VEuPathDB" id="TriTrypDB:TCDM_04431"/>
<feature type="repeat" description="Solcar" evidence="8">
    <location>
        <begin position="124"/>
        <end position="218"/>
    </location>
</feature>
<dbReference type="VEuPathDB" id="TriTrypDB:TcCLB.511725.134"/>
<comment type="similarity">
    <text evidence="2 9">Belongs to the mitochondrial carrier (TC 2.A.29) family.</text>
</comment>
<evidence type="ECO:0000256" key="10">
    <source>
        <dbReference type="SAM" id="Phobius"/>
    </source>
</evidence>
<keyword evidence="7 8" id="KW-0472">Membrane</keyword>
<organism evidence="11 12">
    <name type="scientific">Trypanosoma cruzi</name>
    <dbReference type="NCBI Taxonomy" id="5693"/>
    <lineage>
        <taxon>Eukaryota</taxon>
        <taxon>Discoba</taxon>
        <taxon>Euglenozoa</taxon>
        <taxon>Kinetoplastea</taxon>
        <taxon>Metakinetoplastina</taxon>
        <taxon>Trypanosomatida</taxon>
        <taxon>Trypanosomatidae</taxon>
        <taxon>Trypanosoma</taxon>
        <taxon>Schizotrypanum</taxon>
    </lineage>
</organism>
<dbReference type="VEuPathDB" id="TriTrypDB:BCY84_18401"/>
<dbReference type="SUPFAM" id="SSF103506">
    <property type="entry name" value="Mitochondrial carrier"/>
    <property type="match status" value="1"/>
</dbReference>
<dbReference type="Pfam" id="PF00153">
    <property type="entry name" value="Mito_carr"/>
    <property type="match status" value="3"/>
</dbReference>
<evidence type="ECO:0000256" key="9">
    <source>
        <dbReference type="RuleBase" id="RU000488"/>
    </source>
</evidence>
<dbReference type="VEuPathDB" id="TriTrypDB:Tc_MARK_2939"/>
<dbReference type="VEuPathDB" id="TriTrypDB:TcYC6_0053200"/>
<dbReference type="EMBL" id="PRFC01000012">
    <property type="protein sequence ID" value="PWV18701.1"/>
    <property type="molecule type" value="Genomic_DNA"/>
</dbReference>
<dbReference type="GO" id="GO:0006862">
    <property type="term" value="P:nucleotide transport"/>
    <property type="evidence" value="ECO:0007669"/>
    <property type="project" value="InterPro"/>
</dbReference>
<evidence type="ECO:0000256" key="7">
    <source>
        <dbReference type="ARBA" id="ARBA00023136"/>
    </source>
</evidence>
<dbReference type="VEuPathDB" id="TriTrypDB:TCSYLVIO_004192"/>
<evidence type="ECO:0000256" key="2">
    <source>
        <dbReference type="ARBA" id="ARBA00006375"/>
    </source>
</evidence>
<dbReference type="VEuPathDB" id="TriTrypDB:TcG_00261"/>
<keyword evidence="5" id="KW-0677">Repeat</keyword>
<evidence type="ECO:0000256" key="6">
    <source>
        <dbReference type="ARBA" id="ARBA00022989"/>
    </source>
</evidence>
<dbReference type="Proteomes" id="UP000246078">
    <property type="component" value="Unassembled WGS sequence"/>
</dbReference>
<gene>
    <name evidence="11" type="ORF">C3747_12g95</name>
</gene>
<dbReference type="VEuPathDB" id="TriTrypDB:TcBrA4_0104280"/>
<evidence type="ECO:0000256" key="5">
    <source>
        <dbReference type="ARBA" id="ARBA00022737"/>
    </source>
</evidence>
<evidence type="ECO:0000256" key="3">
    <source>
        <dbReference type="ARBA" id="ARBA00022448"/>
    </source>
</evidence>
<evidence type="ECO:0000256" key="1">
    <source>
        <dbReference type="ARBA" id="ARBA00004141"/>
    </source>
</evidence>
<dbReference type="GO" id="GO:0055085">
    <property type="term" value="P:transmembrane transport"/>
    <property type="evidence" value="ECO:0007669"/>
    <property type="project" value="InterPro"/>
</dbReference>